<feature type="non-terminal residue" evidence="1">
    <location>
        <position position="1"/>
    </location>
</feature>
<dbReference type="Proteomes" id="UP000480410">
    <property type="component" value="Unassembled WGS sequence"/>
</dbReference>
<accession>A0A6M0CYI1</accession>
<name>A0A6M0CYI1_9PSED</name>
<dbReference type="Gene3D" id="3.40.50.10320">
    <property type="entry name" value="LmbE-like"/>
    <property type="match status" value="1"/>
</dbReference>
<evidence type="ECO:0000313" key="2">
    <source>
        <dbReference type="Proteomes" id="UP000480410"/>
    </source>
</evidence>
<sequence length="93" mass="10425">HEAVGRACAQAAQAVGATLIEVPIWAWHWACPHDPRLPWHRARKFILSPEQLASKRSAIAAHVSQLETDGERAPVLNETTLQRLLQPFELVFL</sequence>
<gene>
    <name evidence="1" type="ORF">G3435_26760</name>
</gene>
<dbReference type="AlphaFoldDB" id="A0A6M0CYI1"/>
<dbReference type="SUPFAM" id="SSF102588">
    <property type="entry name" value="LmbE-like"/>
    <property type="match status" value="1"/>
</dbReference>
<organism evidence="1 2">
    <name type="scientific">Pseudomonas brassicae</name>
    <dbReference type="NCBI Taxonomy" id="2708063"/>
    <lineage>
        <taxon>Bacteria</taxon>
        <taxon>Pseudomonadati</taxon>
        <taxon>Pseudomonadota</taxon>
        <taxon>Gammaproteobacteria</taxon>
        <taxon>Pseudomonadales</taxon>
        <taxon>Pseudomonadaceae</taxon>
        <taxon>Pseudomonas</taxon>
    </lineage>
</organism>
<protein>
    <submittedName>
        <fullName evidence="1">PIG-L family deacetylase</fullName>
    </submittedName>
</protein>
<dbReference type="EMBL" id="JAAHBV010000924">
    <property type="protein sequence ID" value="NER62561.1"/>
    <property type="molecule type" value="Genomic_DNA"/>
</dbReference>
<dbReference type="InterPro" id="IPR024078">
    <property type="entry name" value="LmbE-like_dom_sf"/>
</dbReference>
<reference evidence="1 2" key="1">
    <citation type="submission" date="2020-02" db="EMBL/GenBank/DDBJ databases">
        <title>Broccoli isolated Pseudomonas sp.</title>
        <authorList>
            <person name="Fujikawa T."/>
            <person name="Sawada H."/>
        </authorList>
    </citation>
    <scope>NUCLEOTIDE SEQUENCE [LARGE SCALE GENOMIC DNA]</scope>
    <source>
        <strain evidence="1 2">MAFF212428</strain>
    </source>
</reference>
<proteinExistence type="predicted"/>
<evidence type="ECO:0000313" key="1">
    <source>
        <dbReference type="EMBL" id="NER62561.1"/>
    </source>
</evidence>
<comment type="caution">
    <text evidence="1">The sequence shown here is derived from an EMBL/GenBank/DDBJ whole genome shotgun (WGS) entry which is preliminary data.</text>
</comment>